<evidence type="ECO:0000256" key="8">
    <source>
        <dbReference type="ARBA" id="ARBA00023239"/>
    </source>
</evidence>
<dbReference type="GO" id="GO:0004640">
    <property type="term" value="F:phosphoribosylanthranilate isomerase activity"/>
    <property type="evidence" value="ECO:0007669"/>
    <property type="project" value="TreeGrafter"/>
</dbReference>
<keyword evidence="6" id="KW-0822">Tryptophan biosynthesis</keyword>
<dbReference type="InterPro" id="IPR013785">
    <property type="entry name" value="Aldolase_TIM"/>
</dbReference>
<evidence type="ECO:0000256" key="5">
    <source>
        <dbReference type="ARBA" id="ARBA00022793"/>
    </source>
</evidence>
<protein>
    <recommendedName>
        <fullName evidence="3">indole-3-glycerol-phosphate synthase</fullName>
        <ecNumber evidence="3">4.1.1.48</ecNumber>
    </recommendedName>
</protein>
<evidence type="ECO:0000256" key="2">
    <source>
        <dbReference type="ARBA" id="ARBA00004696"/>
    </source>
</evidence>
<dbReference type="SUPFAM" id="SSF51366">
    <property type="entry name" value="Ribulose-phoshate binding barrel"/>
    <property type="match status" value="1"/>
</dbReference>
<reference evidence="10" key="1">
    <citation type="submission" date="2021-01" db="EMBL/GenBank/DDBJ databases">
        <authorList>
            <person name="Corre E."/>
            <person name="Pelletier E."/>
            <person name="Niang G."/>
            <person name="Scheremetjew M."/>
            <person name="Finn R."/>
            <person name="Kale V."/>
            <person name="Holt S."/>
            <person name="Cochrane G."/>
            <person name="Meng A."/>
            <person name="Brown T."/>
            <person name="Cohen L."/>
        </authorList>
    </citation>
    <scope>NUCLEOTIDE SEQUENCE</scope>
    <source>
        <strain evidence="10">CCMP3107</strain>
    </source>
</reference>
<gene>
    <name evidence="10" type="ORF">HAKA00212_LOCUS27148</name>
</gene>
<evidence type="ECO:0000256" key="7">
    <source>
        <dbReference type="ARBA" id="ARBA00023141"/>
    </source>
</evidence>
<dbReference type="GO" id="GO:0000162">
    <property type="term" value="P:L-tryptophan biosynthetic process"/>
    <property type="evidence" value="ECO:0007669"/>
    <property type="project" value="UniProtKB-UniPathway"/>
</dbReference>
<proteinExistence type="predicted"/>
<evidence type="ECO:0000313" key="10">
    <source>
        <dbReference type="EMBL" id="CAE0656212.1"/>
    </source>
</evidence>
<dbReference type="Gene3D" id="3.20.20.70">
    <property type="entry name" value="Aldolase class I"/>
    <property type="match status" value="1"/>
</dbReference>
<dbReference type="AlphaFoldDB" id="A0A7S4DLC8"/>
<dbReference type="UniPathway" id="UPA00035">
    <property type="reaction ID" value="UER00043"/>
</dbReference>
<dbReference type="InterPro" id="IPR011060">
    <property type="entry name" value="RibuloseP-bd_barrel"/>
</dbReference>
<dbReference type="PANTHER" id="PTHR22854">
    <property type="entry name" value="TRYPTOPHAN BIOSYNTHESIS PROTEIN"/>
    <property type="match status" value="1"/>
</dbReference>
<accession>A0A7S4DLC8</accession>
<dbReference type="InterPro" id="IPR013798">
    <property type="entry name" value="Indole-3-glycerol_P_synth_dom"/>
</dbReference>
<evidence type="ECO:0000256" key="4">
    <source>
        <dbReference type="ARBA" id="ARBA00022605"/>
    </source>
</evidence>
<comment type="catalytic activity">
    <reaction evidence="1">
        <text>1-(2-carboxyphenylamino)-1-deoxy-D-ribulose 5-phosphate + H(+) = (1S,2R)-1-C-(indol-3-yl)glycerol 3-phosphate + CO2 + H2O</text>
        <dbReference type="Rhea" id="RHEA:23476"/>
        <dbReference type="ChEBI" id="CHEBI:15377"/>
        <dbReference type="ChEBI" id="CHEBI:15378"/>
        <dbReference type="ChEBI" id="CHEBI:16526"/>
        <dbReference type="ChEBI" id="CHEBI:58613"/>
        <dbReference type="ChEBI" id="CHEBI:58866"/>
        <dbReference type="EC" id="4.1.1.48"/>
    </reaction>
</comment>
<dbReference type="EC" id="4.1.1.48" evidence="3"/>
<keyword evidence="4" id="KW-0028">Amino-acid biosynthesis</keyword>
<comment type="pathway">
    <text evidence="2">Amino-acid biosynthesis; L-tryptophan biosynthesis; L-tryptophan from chorismate: step 4/5.</text>
</comment>
<keyword evidence="8" id="KW-0456">Lyase</keyword>
<dbReference type="EMBL" id="HBIU01063152">
    <property type="protein sequence ID" value="CAE0656212.1"/>
    <property type="molecule type" value="Transcribed_RNA"/>
</dbReference>
<keyword evidence="5" id="KW-0210">Decarboxylase</keyword>
<dbReference type="InterPro" id="IPR045186">
    <property type="entry name" value="Indole-3-glycerol_P_synth"/>
</dbReference>
<evidence type="ECO:0000256" key="6">
    <source>
        <dbReference type="ARBA" id="ARBA00022822"/>
    </source>
</evidence>
<organism evidence="10">
    <name type="scientific">Heterosigma akashiwo</name>
    <name type="common">Chromophytic alga</name>
    <name type="synonym">Heterosigma carterae</name>
    <dbReference type="NCBI Taxonomy" id="2829"/>
    <lineage>
        <taxon>Eukaryota</taxon>
        <taxon>Sar</taxon>
        <taxon>Stramenopiles</taxon>
        <taxon>Ochrophyta</taxon>
        <taxon>Raphidophyceae</taxon>
        <taxon>Chattonellales</taxon>
        <taxon>Chattonellaceae</taxon>
        <taxon>Heterosigma</taxon>
    </lineage>
</organism>
<name>A0A7S4DLC8_HETAK</name>
<feature type="domain" description="Indole-3-glycerol phosphate synthase" evidence="9">
    <location>
        <begin position="79"/>
        <end position="230"/>
    </location>
</feature>
<dbReference type="GO" id="GO:0004425">
    <property type="term" value="F:indole-3-glycerol-phosphate synthase activity"/>
    <property type="evidence" value="ECO:0007669"/>
    <property type="project" value="UniProtKB-EC"/>
</dbReference>
<sequence>MINSDYHGYGGDIADLETTAQALNRRRSSSGGMSFNPGAPGAAVARGAAELMAKQSGLDSMSAQQLGSGGVDGADMSNLKLPATKKKVPIIMKDLIIHPMQIALGLESGANCFHLCASLVGPALEDLLDQCTIMGTEALVEVHTEAELDYALEIGANMIMVNNWDRLEGKLHRNQALGLMQKIPPPIISIAAGGIMTPDQCFALQDAGYDGVVLGRALSDSADIKKLIQTVRKREGVERRFLGWGLNGDQFSGDDIGEEWN</sequence>
<dbReference type="PANTHER" id="PTHR22854:SF2">
    <property type="entry name" value="INDOLE-3-GLYCEROL-PHOSPHATE SYNTHASE"/>
    <property type="match status" value="1"/>
</dbReference>
<dbReference type="Pfam" id="PF00218">
    <property type="entry name" value="IGPS"/>
    <property type="match status" value="1"/>
</dbReference>
<keyword evidence="7" id="KW-0057">Aromatic amino acid biosynthesis</keyword>
<evidence type="ECO:0000256" key="1">
    <source>
        <dbReference type="ARBA" id="ARBA00001633"/>
    </source>
</evidence>
<evidence type="ECO:0000256" key="3">
    <source>
        <dbReference type="ARBA" id="ARBA00012362"/>
    </source>
</evidence>
<evidence type="ECO:0000259" key="9">
    <source>
        <dbReference type="Pfam" id="PF00218"/>
    </source>
</evidence>